<dbReference type="Gene3D" id="3.40.50.2000">
    <property type="entry name" value="Glycogen Phosphorylase B"/>
    <property type="match status" value="2"/>
</dbReference>
<dbReference type="InterPro" id="IPR028098">
    <property type="entry name" value="Glyco_trans_4-like_N"/>
</dbReference>
<evidence type="ECO:0000313" key="3">
    <source>
        <dbReference type="EMBL" id="CEG13918.1"/>
    </source>
</evidence>
<name>A0A098ED28_9ZZZZ</name>
<keyword evidence="3" id="KW-0808">Transferase</keyword>
<dbReference type="InterPro" id="IPR001296">
    <property type="entry name" value="Glyco_trans_1"/>
</dbReference>
<evidence type="ECO:0000259" key="1">
    <source>
        <dbReference type="Pfam" id="PF00534"/>
    </source>
</evidence>
<dbReference type="PANTHER" id="PTHR12526">
    <property type="entry name" value="GLYCOSYLTRANSFERASE"/>
    <property type="match status" value="1"/>
</dbReference>
<feature type="domain" description="Glycosyltransferase subfamily 4-like N-terminal" evidence="2">
    <location>
        <begin position="112"/>
        <end position="213"/>
    </location>
</feature>
<dbReference type="AlphaFoldDB" id="A0A098ED28"/>
<proteinExistence type="predicted"/>
<dbReference type="PANTHER" id="PTHR12526:SF634">
    <property type="entry name" value="BLL3361 PROTEIN"/>
    <property type="match status" value="1"/>
</dbReference>
<protein>
    <submittedName>
        <fullName evidence="3">Glycosyl transferase family protein</fullName>
    </submittedName>
</protein>
<gene>
    <name evidence="3" type="ORF">MSIBF_A690002</name>
</gene>
<sequence>MSLSYFATCLLINKMKNKNLLIIANSFPHKNCSYGGVFVKVQIDALAEYFNKIYVIAPTPHLPEFFGRFEWIPSSWRKGINPINYSYKNIYVYFPNFFMLPINFSRKKAGERAYKASLKVISNENINFDIIHAHFTWYAGEIGAKLKEKYKKPFVLTVHESRDWFLEEISSKDKKVFYSWKSADIIIRVNNIDLKELERIGIEKERLICIPNAFADYFNPLDRIEIRKKLELPINKKILLSVSVLEIYKGHEYLIKAMKKVIEKRSDVLCFIIGSGQLKAKLQKLINDLNLNDYVKLIGAKPHDEIPLWMNACDLFVLSSLSEGNPTVMFECLGCGKPFVGTSVGGVPEIIINDNLGYLCEPKNPDKLAENILIALDRKWDKEYILNYAKKFSSDEIAKETFKIYEKVIDNGKGK</sequence>
<organism evidence="3">
    <name type="scientific">groundwater metagenome</name>
    <dbReference type="NCBI Taxonomy" id="717931"/>
    <lineage>
        <taxon>unclassified sequences</taxon>
        <taxon>metagenomes</taxon>
        <taxon>ecological metagenomes</taxon>
    </lineage>
</organism>
<reference evidence="3" key="1">
    <citation type="submission" date="2014-09" db="EMBL/GenBank/DDBJ databases">
        <authorList>
            <person name="Probst J Alexander"/>
        </authorList>
    </citation>
    <scope>NUCLEOTIDE SEQUENCE</scope>
</reference>
<dbReference type="Pfam" id="PF13439">
    <property type="entry name" value="Glyco_transf_4"/>
    <property type="match status" value="1"/>
</dbReference>
<dbReference type="Pfam" id="PF00534">
    <property type="entry name" value="Glycos_transf_1"/>
    <property type="match status" value="1"/>
</dbReference>
<accession>A0A098ED28</accession>
<feature type="domain" description="Glycosyl transferase family 1" evidence="1">
    <location>
        <begin position="222"/>
        <end position="391"/>
    </location>
</feature>
<dbReference type="EMBL" id="CCXY01000434">
    <property type="protein sequence ID" value="CEG13918.1"/>
    <property type="molecule type" value="Genomic_DNA"/>
</dbReference>
<dbReference type="SUPFAM" id="SSF53756">
    <property type="entry name" value="UDP-Glycosyltransferase/glycogen phosphorylase"/>
    <property type="match status" value="1"/>
</dbReference>
<dbReference type="GO" id="GO:0016757">
    <property type="term" value="F:glycosyltransferase activity"/>
    <property type="evidence" value="ECO:0007669"/>
    <property type="project" value="InterPro"/>
</dbReference>
<evidence type="ECO:0000259" key="2">
    <source>
        <dbReference type="Pfam" id="PF13439"/>
    </source>
</evidence>